<evidence type="ECO:0000313" key="2">
    <source>
        <dbReference type="Proteomes" id="UP000274131"/>
    </source>
</evidence>
<dbReference type="OrthoDB" id="40579at2759"/>
<protein>
    <submittedName>
        <fullName evidence="3">NR LBD domain-containing protein</fullName>
    </submittedName>
</protein>
<dbReference type="WBParaSite" id="EVEC_0001363701-mRNA-1">
    <property type="protein sequence ID" value="EVEC_0001363701-mRNA-1"/>
    <property type="gene ID" value="EVEC_0001363701"/>
</dbReference>
<accession>A0A0N4VRG8</accession>
<reference evidence="3" key="1">
    <citation type="submission" date="2017-02" db="UniProtKB">
        <authorList>
            <consortium name="WormBaseParasite"/>
        </authorList>
    </citation>
    <scope>IDENTIFICATION</scope>
</reference>
<sequence length="71" mass="7634">MTPDNVGNAVDAECSTELLRAQLFLGVLKTIRHLAMCKVPMAICLGSQLDACKLKLQNHTEASDMMSAITA</sequence>
<dbReference type="AlphaFoldDB" id="A0A0N4VRG8"/>
<proteinExistence type="predicted"/>
<evidence type="ECO:0000313" key="3">
    <source>
        <dbReference type="WBParaSite" id="EVEC_0001363701-mRNA-1"/>
    </source>
</evidence>
<dbReference type="Proteomes" id="UP000274131">
    <property type="component" value="Unassembled WGS sequence"/>
</dbReference>
<name>A0A0N4VRG8_ENTVE</name>
<organism evidence="3">
    <name type="scientific">Enterobius vermicularis</name>
    <name type="common">Human pinworm</name>
    <dbReference type="NCBI Taxonomy" id="51028"/>
    <lineage>
        <taxon>Eukaryota</taxon>
        <taxon>Metazoa</taxon>
        <taxon>Ecdysozoa</taxon>
        <taxon>Nematoda</taxon>
        <taxon>Chromadorea</taxon>
        <taxon>Rhabditida</taxon>
        <taxon>Spirurina</taxon>
        <taxon>Oxyuridomorpha</taxon>
        <taxon>Oxyuroidea</taxon>
        <taxon>Oxyuridae</taxon>
        <taxon>Enterobius</taxon>
    </lineage>
</organism>
<evidence type="ECO:0000313" key="1">
    <source>
        <dbReference type="EMBL" id="VDD98013.1"/>
    </source>
</evidence>
<reference evidence="1 2" key="2">
    <citation type="submission" date="2018-10" db="EMBL/GenBank/DDBJ databases">
        <authorList>
            <consortium name="Pathogen Informatics"/>
        </authorList>
    </citation>
    <scope>NUCLEOTIDE SEQUENCE [LARGE SCALE GENOMIC DNA]</scope>
</reference>
<dbReference type="EMBL" id="UXUI01016794">
    <property type="protein sequence ID" value="VDD98013.1"/>
    <property type="molecule type" value="Genomic_DNA"/>
</dbReference>
<gene>
    <name evidence="1" type="ORF">EVEC_LOCUS12764</name>
</gene>
<keyword evidence="2" id="KW-1185">Reference proteome</keyword>